<comment type="similarity">
    <text evidence="4 5">Belongs to the PurK/PurT family.</text>
</comment>
<dbReference type="Pfam" id="PF17769">
    <property type="entry name" value="PurK_C"/>
    <property type="match status" value="1"/>
</dbReference>
<dbReference type="SUPFAM" id="SSF51246">
    <property type="entry name" value="Rudiment single hybrid motif"/>
    <property type="match status" value="1"/>
</dbReference>
<dbReference type="SUPFAM" id="SSF56059">
    <property type="entry name" value="Glutathione synthetase ATP-binding domain-like"/>
    <property type="match status" value="1"/>
</dbReference>
<reference evidence="7 8" key="1">
    <citation type="submission" date="2018-06" db="EMBL/GenBank/DDBJ databases">
        <title>Genomic Encyclopedia of Type Strains, Phase IV (KMG-IV): sequencing the most valuable type-strain genomes for metagenomic binning, comparative biology and taxonomic classification.</title>
        <authorList>
            <person name="Goeker M."/>
        </authorList>
    </citation>
    <scope>NUCLEOTIDE SEQUENCE [LARGE SCALE GENOMIC DNA]</scope>
    <source>
        <strain evidence="7 8">DSM 18048</strain>
    </source>
</reference>
<comment type="function">
    <text evidence="4">Catalyzes the ATP-dependent conversion of 5-aminoimidazole ribonucleotide (AIR) and HCO(3)(-) to N5-carboxyaminoimidazole ribonucleotide (N5-CAIR).</text>
</comment>
<comment type="subunit">
    <text evidence="4 5">Homodimer.</text>
</comment>
<dbReference type="InterPro" id="IPR011761">
    <property type="entry name" value="ATP-grasp"/>
</dbReference>
<proteinExistence type="inferred from homology"/>
<comment type="catalytic activity">
    <reaction evidence="4 5">
        <text>5-amino-1-(5-phospho-beta-D-ribosyl)imidazole + hydrogencarbonate + ATP = 5-carboxyamino-1-(5-phospho-D-ribosyl)imidazole + ADP + phosphate + 2 H(+)</text>
        <dbReference type="Rhea" id="RHEA:19317"/>
        <dbReference type="ChEBI" id="CHEBI:15378"/>
        <dbReference type="ChEBI" id="CHEBI:17544"/>
        <dbReference type="ChEBI" id="CHEBI:30616"/>
        <dbReference type="ChEBI" id="CHEBI:43474"/>
        <dbReference type="ChEBI" id="CHEBI:58730"/>
        <dbReference type="ChEBI" id="CHEBI:137981"/>
        <dbReference type="ChEBI" id="CHEBI:456216"/>
        <dbReference type="EC" id="6.3.4.18"/>
    </reaction>
</comment>
<dbReference type="EMBL" id="QJSX01000008">
    <property type="protein sequence ID" value="PYE53628.1"/>
    <property type="molecule type" value="Genomic_DNA"/>
</dbReference>
<evidence type="ECO:0000256" key="3">
    <source>
        <dbReference type="ARBA" id="ARBA00022840"/>
    </source>
</evidence>
<dbReference type="RefSeq" id="WP_110886982.1">
    <property type="nucleotide sequence ID" value="NZ_QJSX01000008.1"/>
</dbReference>
<feature type="binding site" evidence="4">
    <location>
        <begin position="258"/>
        <end position="259"/>
    </location>
    <ligand>
        <name>ATP</name>
        <dbReference type="ChEBI" id="CHEBI:30616"/>
    </ligand>
</feature>
<evidence type="ECO:0000256" key="1">
    <source>
        <dbReference type="ARBA" id="ARBA00022741"/>
    </source>
</evidence>
<evidence type="ECO:0000313" key="8">
    <source>
        <dbReference type="Proteomes" id="UP000248326"/>
    </source>
</evidence>
<dbReference type="NCBIfam" id="NF004679">
    <property type="entry name" value="PRK06019.1-5"/>
    <property type="match status" value="1"/>
</dbReference>
<comment type="function">
    <text evidence="5">Catalyzes the ATP-dependent conversion of 5-aminoimidazole ribonucleotide (AIR) and HCO(3)- to N5-carboxyaminoimidazole ribonucleotide (N5-CAIR).</text>
</comment>
<dbReference type="EC" id="6.3.4.18" evidence="4 5"/>
<name>A0A318SAR5_9DEIO</name>
<protein>
    <recommendedName>
        <fullName evidence="4 5">N5-carboxyaminoimidazole ribonucleotide synthase</fullName>
        <shortName evidence="4 5">N5-CAIR synthase</shortName>
        <ecNumber evidence="4 5">6.3.4.18</ecNumber>
    </recommendedName>
    <alternativeName>
        <fullName evidence="4 5">5-(carboxyamino)imidazole ribonucleotide synthetase</fullName>
    </alternativeName>
</protein>
<evidence type="ECO:0000256" key="5">
    <source>
        <dbReference type="RuleBase" id="RU361200"/>
    </source>
</evidence>
<dbReference type="GO" id="GO:0006189">
    <property type="term" value="P:'de novo' IMP biosynthetic process"/>
    <property type="evidence" value="ECO:0007669"/>
    <property type="project" value="UniProtKB-UniRule"/>
</dbReference>
<feature type="binding site" evidence="4">
    <location>
        <begin position="173"/>
        <end position="176"/>
    </location>
    <ligand>
        <name>ATP</name>
        <dbReference type="ChEBI" id="CHEBI:30616"/>
    </ligand>
</feature>
<feature type="domain" description="ATP-grasp" evidence="6">
    <location>
        <begin position="103"/>
        <end position="288"/>
    </location>
</feature>
<dbReference type="Gene3D" id="3.40.50.20">
    <property type="match status" value="1"/>
</dbReference>
<dbReference type="GO" id="GO:0005829">
    <property type="term" value="C:cytosol"/>
    <property type="evidence" value="ECO:0007669"/>
    <property type="project" value="TreeGrafter"/>
</dbReference>
<dbReference type="Pfam" id="PF22660">
    <property type="entry name" value="RS_preATP-grasp-like"/>
    <property type="match status" value="1"/>
</dbReference>
<dbReference type="Proteomes" id="UP000248326">
    <property type="component" value="Unassembled WGS sequence"/>
</dbReference>
<dbReference type="PROSITE" id="PS50975">
    <property type="entry name" value="ATP_GRASP"/>
    <property type="match status" value="1"/>
</dbReference>
<dbReference type="NCBIfam" id="TIGR01161">
    <property type="entry name" value="purK"/>
    <property type="match status" value="1"/>
</dbReference>
<evidence type="ECO:0000313" key="7">
    <source>
        <dbReference type="EMBL" id="PYE53628.1"/>
    </source>
</evidence>
<dbReference type="Gene3D" id="3.30.1490.20">
    <property type="entry name" value="ATP-grasp fold, A domain"/>
    <property type="match status" value="1"/>
</dbReference>
<feature type="binding site" evidence="4">
    <location>
        <position position="99"/>
    </location>
    <ligand>
        <name>ATP</name>
        <dbReference type="ChEBI" id="CHEBI:30616"/>
    </ligand>
</feature>
<dbReference type="GO" id="GO:0005524">
    <property type="term" value="F:ATP binding"/>
    <property type="evidence" value="ECO:0007669"/>
    <property type="project" value="UniProtKB-UniRule"/>
</dbReference>
<dbReference type="InterPro" id="IPR011054">
    <property type="entry name" value="Rudment_hybrid_motif"/>
</dbReference>
<comment type="caution">
    <text evidence="7">The sequence shown here is derived from an EMBL/GenBank/DDBJ whole genome shotgun (WGS) entry which is preliminary data.</text>
</comment>
<dbReference type="SUPFAM" id="SSF52440">
    <property type="entry name" value="PreATP-grasp domain"/>
    <property type="match status" value="1"/>
</dbReference>
<evidence type="ECO:0000256" key="2">
    <source>
        <dbReference type="ARBA" id="ARBA00022755"/>
    </source>
</evidence>
<dbReference type="AlphaFoldDB" id="A0A318SAR5"/>
<organism evidence="7 8">
    <name type="scientific">Deinococcus yavapaiensis KR-236</name>
    <dbReference type="NCBI Taxonomy" id="694435"/>
    <lineage>
        <taxon>Bacteria</taxon>
        <taxon>Thermotogati</taxon>
        <taxon>Deinococcota</taxon>
        <taxon>Deinococci</taxon>
        <taxon>Deinococcales</taxon>
        <taxon>Deinococcaceae</taxon>
        <taxon>Deinococcus</taxon>
    </lineage>
</organism>
<dbReference type="GO" id="GO:0046872">
    <property type="term" value="F:metal ion binding"/>
    <property type="evidence" value="ECO:0007669"/>
    <property type="project" value="InterPro"/>
</dbReference>
<comment type="pathway">
    <text evidence="4 5">Purine metabolism; IMP biosynthesis via de novo pathway; 5-amino-1-(5-phospho-D-ribosyl)imidazole-4-carboxylate from 5-amino-1-(5-phospho-D-ribosyl)imidazole (N5-CAIR route): step 1/2.</text>
</comment>
<feature type="binding site" evidence="4">
    <location>
        <position position="181"/>
    </location>
    <ligand>
        <name>ATP</name>
        <dbReference type="ChEBI" id="CHEBI:30616"/>
    </ligand>
</feature>
<dbReference type="GO" id="GO:0004638">
    <property type="term" value="F:phosphoribosylaminoimidazole carboxylase activity"/>
    <property type="evidence" value="ECO:0007669"/>
    <property type="project" value="InterPro"/>
</dbReference>
<feature type="binding site" evidence="4">
    <location>
        <position position="204"/>
    </location>
    <ligand>
        <name>ATP</name>
        <dbReference type="ChEBI" id="CHEBI:30616"/>
    </ligand>
</feature>
<dbReference type="InterPro" id="IPR040686">
    <property type="entry name" value="PurK_C"/>
</dbReference>
<dbReference type="InterPro" id="IPR003135">
    <property type="entry name" value="ATP-grasp_carboxylate-amine"/>
</dbReference>
<dbReference type="InterPro" id="IPR005875">
    <property type="entry name" value="PurK"/>
</dbReference>
<dbReference type="Gene3D" id="3.30.470.20">
    <property type="entry name" value="ATP-grasp fold, B domain"/>
    <property type="match status" value="1"/>
</dbReference>
<evidence type="ECO:0000259" key="6">
    <source>
        <dbReference type="PROSITE" id="PS50975"/>
    </source>
</evidence>
<dbReference type="HAMAP" id="MF_01928">
    <property type="entry name" value="PurK"/>
    <property type="match status" value="1"/>
</dbReference>
<dbReference type="InterPro" id="IPR013815">
    <property type="entry name" value="ATP_grasp_subdomain_1"/>
</dbReference>
<keyword evidence="1 4" id="KW-0547">Nucleotide-binding</keyword>
<feature type="binding site" evidence="4">
    <location>
        <position position="138"/>
    </location>
    <ligand>
        <name>ATP</name>
        <dbReference type="ChEBI" id="CHEBI:30616"/>
    </ligand>
</feature>
<keyword evidence="2 4" id="KW-0658">Purine biosynthesis</keyword>
<keyword evidence="3 4" id="KW-0067">ATP-binding</keyword>
<keyword evidence="4 5" id="KW-0436">Ligase</keyword>
<gene>
    <name evidence="4 5" type="primary">purK</name>
    <name evidence="7" type="ORF">DES52_108158</name>
</gene>
<dbReference type="InterPro" id="IPR016185">
    <property type="entry name" value="PreATP-grasp_dom_sf"/>
</dbReference>
<evidence type="ECO:0000256" key="4">
    <source>
        <dbReference type="HAMAP-Rule" id="MF_01928"/>
    </source>
</evidence>
<feature type="binding site" evidence="4">
    <location>
        <begin position="143"/>
        <end position="149"/>
    </location>
    <ligand>
        <name>ATP</name>
        <dbReference type="ChEBI" id="CHEBI:30616"/>
    </ligand>
</feature>
<accession>A0A318SAR5</accession>
<dbReference type="GO" id="GO:0034028">
    <property type="term" value="F:5-(carboxyamino)imidazole ribonucleotide synthase activity"/>
    <property type="evidence" value="ECO:0007669"/>
    <property type="project" value="UniProtKB-UniRule"/>
</dbReference>
<dbReference type="UniPathway" id="UPA00074">
    <property type="reaction ID" value="UER00942"/>
</dbReference>
<dbReference type="OrthoDB" id="9804625at2"/>
<sequence length="371" mass="39965">MKRTLGILGGGQLAQMLAAAALPLGVRCVVLEPDEAAPARLVARHLRAAYTNEAALADLASCDAVTLEFENVPVEALAFLTRRVPVRPAPRLFEISRHRVLEKNAVRALGIETAPFVVLGEEDDSVSLAAVGGQGIVKTAEFGYDGKGQARVRSVEELRVARKAMNFAPSILEGLVDFVREVSVSVARSPSGEVTFSGLVENRHANGILHESVWPASSEASVASRAREIARTVAEAWELEGLLTLEFFELRSGELLVNEIAPRVHNSGHLTQDGGGPSQFEAQVRAVLDLPMLDFAPRGPSGMVNVLGWEGAEPDWSEILRLSGARLHLYHKENRPGRKLGHVNVTGSTPQEVAATMARVRNVLYTSANVE</sequence>
<dbReference type="InterPro" id="IPR054350">
    <property type="entry name" value="PurT/PurK_preATP-grasp"/>
</dbReference>
<keyword evidence="8" id="KW-1185">Reference proteome</keyword>
<dbReference type="PANTHER" id="PTHR11609">
    <property type="entry name" value="PURINE BIOSYNTHESIS PROTEIN 6/7, PUR6/7"/>
    <property type="match status" value="1"/>
</dbReference>
<dbReference type="PANTHER" id="PTHR11609:SF5">
    <property type="entry name" value="PHOSPHORIBOSYLAMINOIMIDAZOLE CARBOXYLASE"/>
    <property type="match status" value="1"/>
</dbReference>
<dbReference type="Pfam" id="PF02222">
    <property type="entry name" value="ATP-grasp"/>
    <property type="match status" value="1"/>
</dbReference>